<evidence type="ECO:0000313" key="5">
    <source>
        <dbReference type="Proteomes" id="UP000502508"/>
    </source>
</evidence>
<dbReference type="Pfam" id="PF07731">
    <property type="entry name" value="Cu-oxidase_2"/>
    <property type="match status" value="1"/>
</dbReference>
<keyword evidence="4" id="KW-0946">Virion</keyword>
<dbReference type="GO" id="GO:0016491">
    <property type="term" value="F:oxidoreductase activity"/>
    <property type="evidence" value="ECO:0007669"/>
    <property type="project" value="InterPro"/>
</dbReference>
<keyword evidence="4" id="KW-0167">Capsid protein</keyword>
<dbReference type="RefSeq" id="WP_173036543.1">
    <property type="nucleotide sequence ID" value="NZ_AP022870.1"/>
</dbReference>
<dbReference type="InterPro" id="IPR045087">
    <property type="entry name" value="Cu-oxidase_fam"/>
</dbReference>
<dbReference type="InterPro" id="IPR008972">
    <property type="entry name" value="Cupredoxin"/>
</dbReference>
<dbReference type="Proteomes" id="UP000502508">
    <property type="component" value="Chromosome"/>
</dbReference>
<reference evidence="4 5" key="2">
    <citation type="submission" date="2020-03" db="EMBL/GenBank/DDBJ databases">
        <authorList>
            <person name="Ichikawa N."/>
            <person name="Kimura A."/>
            <person name="Kitahashi Y."/>
            <person name="Uohara A."/>
        </authorList>
    </citation>
    <scope>NUCLEOTIDE SEQUENCE [LARGE SCALE GENOMIC DNA]</scope>
    <source>
        <strain evidence="4 5">NBRC 107702</strain>
    </source>
</reference>
<evidence type="ECO:0000259" key="2">
    <source>
        <dbReference type="Pfam" id="PF07731"/>
    </source>
</evidence>
<feature type="domain" description="Plastocyanin-like" evidence="3">
    <location>
        <begin position="80"/>
        <end position="207"/>
    </location>
</feature>
<dbReference type="Pfam" id="PF07732">
    <property type="entry name" value="Cu-oxidase_3"/>
    <property type="match status" value="1"/>
</dbReference>
<dbReference type="PANTHER" id="PTHR48267:SF1">
    <property type="entry name" value="BILIRUBIN OXIDASE"/>
    <property type="match status" value="1"/>
</dbReference>
<keyword evidence="5" id="KW-1185">Reference proteome</keyword>
<dbReference type="EMBL" id="AP022870">
    <property type="protein sequence ID" value="BCB76514.1"/>
    <property type="molecule type" value="Genomic_DNA"/>
</dbReference>
<dbReference type="InterPro" id="IPR011707">
    <property type="entry name" value="Cu-oxidase-like_N"/>
</dbReference>
<evidence type="ECO:0000313" key="4">
    <source>
        <dbReference type="EMBL" id="BCB76514.1"/>
    </source>
</evidence>
<accession>A0A6F8XRQ1</accession>
<dbReference type="KEGG" id="pfla:Pflav_029240"/>
<dbReference type="SUPFAM" id="SSF49503">
    <property type="entry name" value="Cupredoxins"/>
    <property type="match status" value="3"/>
</dbReference>
<name>A0A6F8XRQ1_9ACTN</name>
<dbReference type="AlphaFoldDB" id="A0A6F8XRQ1"/>
<evidence type="ECO:0000259" key="3">
    <source>
        <dbReference type="Pfam" id="PF07732"/>
    </source>
</evidence>
<protein>
    <submittedName>
        <fullName evidence="4">Spore coat protein A</fullName>
    </submittedName>
</protein>
<dbReference type="InterPro" id="IPR006311">
    <property type="entry name" value="TAT_signal"/>
</dbReference>
<dbReference type="GO" id="GO:0005507">
    <property type="term" value="F:copper ion binding"/>
    <property type="evidence" value="ECO:0007669"/>
    <property type="project" value="InterPro"/>
</dbReference>
<proteinExistence type="inferred from homology"/>
<dbReference type="Gene3D" id="2.60.40.420">
    <property type="entry name" value="Cupredoxins - blue copper proteins"/>
    <property type="match status" value="3"/>
</dbReference>
<gene>
    <name evidence="4" type="primary">cotA</name>
    <name evidence="4" type="ORF">Pflav_029240</name>
</gene>
<dbReference type="InterPro" id="IPR011706">
    <property type="entry name" value="Cu-oxidase_C"/>
</dbReference>
<comment type="similarity">
    <text evidence="1">Belongs to the multicopper oxidase family.</text>
</comment>
<reference evidence="4 5" key="1">
    <citation type="submission" date="2020-03" db="EMBL/GenBank/DDBJ databases">
        <title>Whole genome shotgun sequence of Phytohabitans flavus NBRC 107702.</title>
        <authorList>
            <person name="Komaki H."/>
            <person name="Tamura T."/>
        </authorList>
    </citation>
    <scope>NUCLEOTIDE SEQUENCE [LARGE SCALE GENOMIC DNA]</scope>
    <source>
        <strain evidence="4 5">NBRC 107702</strain>
    </source>
</reference>
<feature type="domain" description="Plastocyanin-like" evidence="2">
    <location>
        <begin position="410"/>
        <end position="516"/>
    </location>
</feature>
<organism evidence="4 5">
    <name type="scientific">Phytohabitans flavus</name>
    <dbReference type="NCBI Taxonomy" id="1076124"/>
    <lineage>
        <taxon>Bacteria</taxon>
        <taxon>Bacillati</taxon>
        <taxon>Actinomycetota</taxon>
        <taxon>Actinomycetes</taxon>
        <taxon>Micromonosporales</taxon>
        <taxon>Micromonosporaceae</taxon>
    </lineage>
</organism>
<evidence type="ECO:0000256" key="1">
    <source>
        <dbReference type="ARBA" id="ARBA00010609"/>
    </source>
</evidence>
<dbReference type="PROSITE" id="PS51318">
    <property type="entry name" value="TAT"/>
    <property type="match status" value="1"/>
</dbReference>
<dbReference type="PANTHER" id="PTHR48267">
    <property type="entry name" value="CUPREDOXIN SUPERFAMILY PROTEIN"/>
    <property type="match status" value="1"/>
</dbReference>
<sequence>MSGHVTRRRVLAGVGAAAGAFGLAIPFVRGIGGSSSTGTLLESRRPLPAPFTRRLTVPPELRPVPVGSDVDRFEITQRPGQVDILGGVSTPIWGYEGIFPGPTLRSRRGRPVVVTHRNALPVPTVVHLHGGHTPAEHDGYPTDLLLPEPMADHSGHNGGRTAVGRREYVYPMNQPAATLWYHDHRMDFTGPAVWRGLAGFHLVTDEEEQALPLPRGARDLPLMIADRAFDHDGTLLYPSNTDDLLDNPGVRPPYQAGVLGDTILVNGLPWPTTTVDGARYRLRLLNGSNARRYRLRLDPPPPDDRAFVQIGSDGGLLPSPIRHDSVDLAPAERMDVIVDFGRWRPGQNVVLTNDFGTGNTAHVMRFEVGDKVEDGTRVPDRLSGDHSTLRHTDAVRTRRMVFQSRDTGGAHRWLVNGEPFQPDRVHADPKLGTTEIWQLVGDLHHPIHLHLSHFQVLSRGTSGPRRSDHGWKDTIDLLPGEPAEIIIPFQDYPGRYVFHCHNLEHEDMMMMGTMRVA</sequence>